<sequence length="290" mass="32758">MQPIPYLFDEQSSFPRIEVEGQFLFIEYRAYQASSRVQTWSEQHFIVLVLQGHKEVTAGSGHFPLKADEALFLRKGAYLMSEIPEGRGLYQSTLFFMSEAFLKRFAHRHADLLPKPNQASAAPAIHLPESAPVAQFYHAVLPYFNTPLPEARRRALCLKFEELLLNLIAEPANATFALFLNGLLQDKPAIASVMEQNYRLNVPLHVFAQLSQRSLSAFKRDFAAAFSMPPGQWLRVRRLQHAAHLLQSTPFPVSQICSEAGFESLSHFSRAFHLHFGATPTAYRAAAQTE</sequence>
<dbReference type="GO" id="GO:0003700">
    <property type="term" value="F:DNA-binding transcription factor activity"/>
    <property type="evidence" value="ECO:0007669"/>
    <property type="project" value="InterPro"/>
</dbReference>
<organism evidence="5 6">
    <name type="scientific">Phaeodactylibacter luteus</name>
    <dbReference type="NCBI Taxonomy" id="1564516"/>
    <lineage>
        <taxon>Bacteria</taxon>
        <taxon>Pseudomonadati</taxon>
        <taxon>Bacteroidota</taxon>
        <taxon>Saprospiria</taxon>
        <taxon>Saprospirales</taxon>
        <taxon>Haliscomenobacteraceae</taxon>
        <taxon>Phaeodactylibacter</taxon>
    </lineage>
</organism>
<dbReference type="OrthoDB" id="4480133at2"/>
<dbReference type="InterPro" id="IPR054015">
    <property type="entry name" value="ExsA-like_N"/>
</dbReference>
<name>A0A5C6RPE6_9BACT</name>
<keyword evidence="2" id="KW-0238">DNA-binding</keyword>
<dbReference type="AlphaFoldDB" id="A0A5C6RPE6"/>
<accession>A0A5C6RPE6</accession>
<dbReference type="SUPFAM" id="SSF46689">
    <property type="entry name" value="Homeodomain-like"/>
    <property type="match status" value="1"/>
</dbReference>
<dbReference type="PANTHER" id="PTHR46796">
    <property type="entry name" value="HTH-TYPE TRANSCRIPTIONAL ACTIVATOR RHAS-RELATED"/>
    <property type="match status" value="1"/>
</dbReference>
<dbReference type="Proteomes" id="UP000321580">
    <property type="component" value="Unassembled WGS sequence"/>
</dbReference>
<dbReference type="RefSeq" id="WP_147167318.1">
    <property type="nucleotide sequence ID" value="NZ_VOOR01000017.1"/>
</dbReference>
<dbReference type="InterPro" id="IPR020449">
    <property type="entry name" value="Tscrpt_reg_AraC-type_HTH"/>
</dbReference>
<protein>
    <submittedName>
        <fullName evidence="5">Helix-turn-helix domain-containing protein</fullName>
    </submittedName>
</protein>
<evidence type="ECO:0000256" key="2">
    <source>
        <dbReference type="ARBA" id="ARBA00023125"/>
    </source>
</evidence>
<evidence type="ECO:0000259" key="4">
    <source>
        <dbReference type="PROSITE" id="PS01124"/>
    </source>
</evidence>
<keyword evidence="3" id="KW-0804">Transcription</keyword>
<dbReference type="InterPro" id="IPR018060">
    <property type="entry name" value="HTH_AraC"/>
</dbReference>
<evidence type="ECO:0000313" key="6">
    <source>
        <dbReference type="Proteomes" id="UP000321580"/>
    </source>
</evidence>
<dbReference type="Pfam" id="PF22200">
    <property type="entry name" value="ExsA_N"/>
    <property type="match status" value="1"/>
</dbReference>
<evidence type="ECO:0000256" key="1">
    <source>
        <dbReference type="ARBA" id="ARBA00023015"/>
    </source>
</evidence>
<dbReference type="PROSITE" id="PS01124">
    <property type="entry name" value="HTH_ARAC_FAMILY_2"/>
    <property type="match status" value="1"/>
</dbReference>
<dbReference type="GO" id="GO:0043565">
    <property type="term" value="F:sequence-specific DNA binding"/>
    <property type="evidence" value="ECO:0007669"/>
    <property type="project" value="InterPro"/>
</dbReference>
<dbReference type="EMBL" id="VOOR01000017">
    <property type="protein sequence ID" value="TXB63262.1"/>
    <property type="molecule type" value="Genomic_DNA"/>
</dbReference>
<dbReference type="InterPro" id="IPR009057">
    <property type="entry name" value="Homeodomain-like_sf"/>
</dbReference>
<feature type="domain" description="HTH araC/xylS-type" evidence="4">
    <location>
        <begin position="188"/>
        <end position="286"/>
    </location>
</feature>
<dbReference type="SMART" id="SM00342">
    <property type="entry name" value="HTH_ARAC"/>
    <property type="match status" value="1"/>
</dbReference>
<dbReference type="Pfam" id="PF12833">
    <property type="entry name" value="HTH_18"/>
    <property type="match status" value="1"/>
</dbReference>
<dbReference type="PRINTS" id="PR00032">
    <property type="entry name" value="HTHARAC"/>
</dbReference>
<dbReference type="Gene3D" id="1.10.10.60">
    <property type="entry name" value="Homeodomain-like"/>
    <property type="match status" value="2"/>
</dbReference>
<evidence type="ECO:0000256" key="3">
    <source>
        <dbReference type="ARBA" id="ARBA00023163"/>
    </source>
</evidence>
<reference evidence="5 6" key="1">
    <citation type="submission" date="2019-08" db="EMBL/GenBank/DDBJ databases">
        <title>Genome of Phaeodactylibacter luteus.</title>
        <authorList>
            <person name="Bowman J.P."/>
        </authorList>
    </citation>
    <scope>NUCLEOTIDE SEQUENCE [LARGE SCALE GENOMIC DNA]</scope>
    <source>
        <strain evidence="5 6">KCTC 42180</strain>
    </source>
</reference>
<dbReference type="PANTHER" id="PTHR46796:SF14">
    <property type="entry name" value="TRANSCRIPTIONAL REGULATORY PROTEIN"/>
    <property type="match status" value="1"/>
</dbReference>
<dbReference type="InterPro" id="IPR050204">
    <property type="entry name" value="AraC_XylS_family_regulators"/>
</dbReference>
<keyword evidence="1" id="KW-0805">Transcription regulation</keyword>
<keyword evidence="6" id="KW-1185">Reference proteome</keyword>
<evidence type="ECO:0000313" key="5">
    <source>
        <dbReference type="EMBL" id="TXB63262.1"/>
    </source>
</evidence>
<proteinExistence type="predicted"/>
<comment type="caution">
    <text evidence="5">The sequence shown here is derived from an EMBL/GenBank/DDBJ whole genome shotgun (WGS) entry which is preliminary data.</text>
</comment>
<gene>
    <name evidence="5" type="ORF">FRY97_09765</name>
</gene>